<accession>A0A1Y6BU80</accession>
<evidence type="ECO:0000313" key="2">
    <source>
        <dbReference type="Proteomes" id="UP000192907"/>
    </source>
</evidence>
<gene>
    <name evidence="1" type="ORF">SAMN06296036_107116</name>
</gene>
<evidence type="ECO:0000313" key="1">
    <source>
        <dbReference type="EMBL" id="SMF21607.1"/>
    </source>
</evidence>
<reference evidence="2" key="1">
    <citation type="submission" date="2017-04" db="EMBL/GenBank/DDBJ databases">
        <authorList>
            <person name="Varghese N."/>
            <person name="Submissions S."/>
        </authorList>
    </citation>
    <scope>NUCLEOTIDE SEQUENCE [LARGE SCALE GENOMIC DNA]</scope>
    <source>
        <strain evidence="2">RKEM611</strain>
    </source>
</reference>
<dbReference type="AlphaFoldDB" id="A0A1Y6BU80"/>
<name>A0A1Y6BU80_9BACT</name>
<organism evidence="1 2">
    <name type="scientific">Pseudobacteriovorax antillogorgiicola</name>
    <dbReference type="NCBI Taxonomy" id="1513793"/>
    <lineage>
        <taxon>Bacteria</taxon>
        <taxon>Pseudomonadati</taxon>
        <taxon>Bdellovibrionota</taxon>
        <taxon>Oligoflexia</taxon>
        <taxon>Oligoflexales</taxon>
        <taxon>Pseudobacteriovoracaceae</taxon>
        <taxon>Pseudobacteriovorax</taxon>
    </lineage>
</organism>
<sequence length="99" mass="10723">MKITFPESETKTVVDNLKDAMGERALSKIVSFEINGDDLTVTLSKLGKSTLHFSRQSASEGSTFTLTKEKIALAHKALKGEVTQKIIKVIEKAGGSVDK</sequence>
<protein>
    <submittedName>
        <fullName evidence="1">Uncharacterized protein</fullName>
    </submittedName>
</protein>
<dbReference type="Proteomes" id="UP000192907">
    <property type="component" value="Unassembled WGS sequence"/>
</dbReference>
<dbReference type="OrthoDB" id="9939014at2"/>
<dbReference type="EMBL" id="FWZT01000007">
    <property type="protein sequence ID" value="SMF21607.1"/>
    <property type="molecule type" value="Genomic_DNA"/>
</dbReference>
<keyword evidence="2" id="KW-1185">Reference proteome</keyword>
<dbReference type="RefSeq" id="WP_132318447.1">
    <property type="nucleotide sequence ID" value="NZ_FWZT01000007.1"/>
</dbReference>
<dbReference type="STRING" id="1513793.SAMN06296036_107116"/>
<proteinExistence type="predicted"/>